<evidence type="ECO:0008006" key="5">
    <source>
        <dbReference type="Google" id="ProtNLM"/>
    </source>
</evidence>
<protein>
    <recommendedName>
        <fullName evidence="5">Transmembrane protein 252</fullName>
    </recommendedName>
</protein>
<dbReference type="PANTHER" id="PTHR35682:SF1">
    <property type="entry name" value="TRANSMEMBRANE PROTEIN 252"/>
    <property type="match status" value="1"/>
</dbReference>
<keyword evidence="2" id="KW-0472">Membrane</keyword>
<reference evidence="3" key="1">
    <citation type="submission" date="2023-05" db="EMBL/GenBank/DDBJ databases">
        <authorList>
            <person name="Stuckert A."/>
        </authorList>
    </citation>
    <scope>NUCLEOTIDE SEQUENCE</scope>
</reference>
<accession>A0ABN9DW05</accession>
<keyword evidence="4" id="KW-1185">Reference proteome</keyword>
<feature type="transmembrane region" description="Helical" evidence="2">
    <location>
        <begin position="43"/>
        <end position="63"/>
    </location>
</feature>
<evidence type="ECO:0000313" key="4">
    <source>
        <dbReference type="Proteomes" id="UP001162483"/>
    </source>
</evidence>
<proteinExistence type="predicted"/>
<gene>
    <name evidence="3" type="ORF">SPARVUS_LOCUS8590739</name>
</gene>
<feature type="compositionally biased region" description="Polar residues" evidence="1">
    <location>
        <begin position="154"/>
        <end position="183"/>
    </location>
</feature>
<feature type="region of interest" description="Disordered" evidence="1">
    <location>
        <begin position="149"/>
        <end position="183"/>
    </location>
</feature>
<dbReference type="Pfam" id="PF15664">
    <property type="entry name" value="TMEM252"/>
    <property type="match status" value="1"/>
</dbReference>
<comment type="caution">
    <text evidence="3">The sequence shown here is derived from an EMBL/GenBank/DDBJ whole genome shotgun (WGS) entry which is preliminary data.</text>
</comment>
<keyword evidence="2" id="KW-1133">Transmembrane helix</keyword>
<dbReference type="EMBL" id="CATNWA010014866">
    <property type="protein sequence ID" value="CAI9576835.1"/>
    <property type="molecule type" value="Genomic_DNA"/>
</dbReference>
<sequence length="183" mass="20717">MKTNMYTILRFSLLVLGFSLVCLGAFFISSSYSCNCRHETVVAYTLMPLGFLLLLSGIFWSTYHEANHKSLFQTMIRRIHSQQQVHIETVDRPDFYPPSYETALHHTVLHPSAHSCIYVGEQGFNIPPPLYTETTMDVVDETFLCEDPPPSYEMSVQTHASDAEDNSASVPETENITSLETND</sequence>
<evidence type="ECO:0000256" key="1">
    <source>
        <dbReference type="SAM" id="MobiDB-lite"/>
    </source>
</evidence>
<dbReference type="InterPro" id="IPR031363">
    <property type="entry name" value="TMEM252"/>
</dbReference>
<evidence type="ECO:0000313" key="3">
    <source>
        <dbReference type="EMBL" id="CAI9576835.1"/>
    </source>
</evidence>
<dbReference type="PROSITE" id="PS51257">
    <property type="entry name" value="PROKAR_LIPOPROTEIN"/>
    <property type="match status" value="1"/>
</dbReference>
<organism evidence="3 4">
    <name type="scientific">Staurois parvus</name>
    <dbReference type="NCBI Taxonomy" id="386267"/>
    <lineage>
        <taxon>Eukaryota</taxon>
        <taxon>Metazoa</taxon>
        <taxon>Chordata</taxon>
        <taxon>Craniata</taxon>
        <taxon>Vertebrata</taxon>
        <taxon>Euteleostomi</taxon>
        <taxon>Amphibia</taxon>
        <taxon>Batrachia</taxon>
        <taxon>Anura</taxon>
        <taxon>Neobatrachia</taxon>
        <taxon>Ranoidea</taxon>
        <taxon>Ranidae</taxon>
        <taxon>Staurois</taxon>
    </lineage>
</organism>
<dbReference type="PANTHER" id="PTHR35682">
    <property type="entry name" value="TRANSMEMBRANE PROTEIN 252"/>
    <property type="match status" value="1"/>
</dbReference>
<name>A0ABN9DW05_9NEOB</name>
<evidence type="ECO:0000256" key="2">
    <source>
        <dbReference type="SAM" id="Phobius"/>
    </source>
</evidence>
<keyword evidence="2" id="KW-0812">Transmembrane</keyword>
<dbReference type="Proteomes" id="UP001162483">
    <property type="component" value="Unassembled WGS sequence"/>
</dbReference>